<dbReference type="OrthoDB" id="5928962at2"/>
<evidence type="ECO:0000259" key="3">
    <source>
        <dbReference type="PROSITE" id="PS50093"/>
    </source>
</evidence>
<dbReference type="SMART" id="SM00089">
    <property type="entry name" value="PKD"/>
    <property type="match status" value="1"/>
</dbReference>
<keyword evidence="4" id="KW-0378">Hydrolase</keyword>
<dbReference type="Pfam" id="PF18911">
    <property type="entry name" value="PKD_4"/>
    <property type="match status" value="1"/>
</dbReference>
<gene>
    <name evidence="4" type="ORF">GAB14E_0360</name>
</gene>
<evidence type="ECO:0000256" key="1">
    <source>
        <dbReference type="ARBA" id="ARBA00001913"/>
    </source>
</evidence>
<dbReference type="Gene3D" id="2.60.40.10">
    <property type="entry name" value="Immunoglobulins"/>
    <property type="match status" value="1"/>
</dbReference>
<dbReference type="EC" id="3.4.24.25" evidence="4"/>
<sequence>MKTLFTTLGLCLFVSNSVAANEVPPTSNTPVIIADHKSADVNFNPNQSTQLSINAENTAERVQEFALESAGASFIKVHFKVFNIPDGAYVLVTSQDGSESYRYDNATNTPRTFNTLKGENGTEQFSAMSVFGEKAVVKLVLPVNVQWLPSHQLVIDSYKAGTENDLPTNDSELINSLQVQGNIDMSSDIGIESTCGVNERKDVQCWASSNPIEYERTRPVARLLMAGSGLCTGWRVGSGNHLFTNNHCLDNEARLQDTEIWFNYQHTSCDGSTLDSVVKVTGQSLLKTDYNLDYSLFTVNSFASIAGFGYFGLDVRSPAQGELIYIPQHGSGNPKELSIQSDQNSGGLCQIDTASANGRATGTDTGYFCDTIGGSSGSPVLASSSNNVIALHHFGGCENQGVRIDKIWPQVASIFGNTVPVGDNGGGGTNQPPVAIISKSCTELTCTFDGAGSSDTDGSITDYQWSFGDGSSAFGAQVQHTFSSSGTYNVSLTVADNGGATNTDTLSVAVSSGGNGGLTSGVAVANLAGAKDNEQVFYIDTTQANTRVDVQINGGTGDADLYVKKGTIPTKSDYDCRPFVGGNNENCDVQLASAGRVYVKLIGYSAYSGVTLVATNTVSTPSDFPKAGLAATTGNWLQYTYTAQTAETVTVSTAGGSGDADLYTSKTGQPTTNSYTCRPYKSGNNETCSVQLGAGETVYIGLKAYSSFSGVTLNAQP</sequence>
<dbReference type="InterPro" id="IPR009003">
    <property type="entry name" value="Peptidase_S1_PA"/>
</dbReference>
<protein>
    <submittedName>
        <fullName evidence="4">Xanthomonalisin, Vibriolysin</fullName>
        <ecNumber evidence="4">3.4.21.101</ecNumber>
        <ecNumber evidence="4">3.4.24.25</ecNumber>
    </submittedName>
</protein>
<dbReference type="InterPro" id="IPR007280">
    <property type="entry name" value="Peptidase_C_arc/bac"/>
</dbReference>
<evidence type="ECO:0000313" key="4">
    <source>
        <dbReference type="EMBL" id="KGJ96413.1"/>
    </source>
</evidence>
<feature type="chain" id="PRO_5001949575" evidence="2">
    <location>
        <begin position="21"/>
        <end position="717"/>
    </location>
</feature>
<evidence type="ECO:0000313" key="5">
    <source>
        <dbReference type="Proteomes" id="UP000029868"/>
    </source>
</evidence>
<dbReference type="Gene3D" id="2.40.10.10">
    <property type="entry name" value="Trypsin-like serine proteases"/>
    <property type="match status" value="2"/>
</dbReference>
<dbReference type="Pfam" id="PF13365">
    <property type="entry name" value="Trypsin_2"/>
    <property type="match status" value="1"/>
</dbReference>
<dbReference type="PANTHER" id="PTHR36234">
    <property type="entry name" value="LYSYL ENDOPEPTIDASE"/>
    <property type="match status" value="1"/>
</dbReference>
<organism evidence="4 5">
    <name type="scientific">Colwellia psychrerythraea</name>
    <name type="common">Vibrio psychroerythus</name>
    <dbReference type="NCBI Taxonomy" id="28229"/>
    <lineage>
        <taxon>Bacteria</taxon>
        <taxon>Pseudomonadati</taxon>
        <taxon>Pseudomonadota</taxon>
        <taxon>Gammaproteobacteria</taxon>
        <taxon>Alteromonadales</taxon>
        <taxon>Colwelliaceae</taxon>
        <taxon>Colwellia</taxon>
    </lineage>
</organism>
<dbReference type="SUPFAM" id="SSF50494">
    <property type="entry name" value="Trypsin-like serine proteases"/>
    <property type="match status" value="1"/>
</dbReference>
<dbReference type="CDD" id="cd00146">
    <property type="entry name" value="PKD"/>
    <property type="match status" value="1"/>
</dbReference>
<comment type="caution">
    <text evidence="4">The sequence shown here is derived from an EMBL/GenBank/DDBJ whole genome shotgun (WGS) entry which is preliminary data.</text>
</comment>
<feature type="domain" description="PKD" evidence="3">
    <location>
        <begin position="429"/>
        <end position="515"/>
    </location>
</feature>
<dbReference type="PANTHER" id="PTHR36234:SF5">
    <property type="entry name" value="LYSYL ENDOPEPTIDASE"/>
    <property type="match status" value="1"/>
</dbReference>
<dbReference type="AlphaFoldDB" id="A0A099L3G1"/>
<dbReference type="EC" id="3.4.21.101" evidence="4"/>
<dbReference type="InterPro" id="IPR035986">
    <property type="entry name" value="PKD_dom_sf"/>
</dbReference>
<evidence type="ECO:0000256" key="2">
    <source>
        <dbReference type="SAM" id="SignalP"/>
    </source>
</evidence>
<accession>A0A099L3G1</accession>
<dbReference type="PROSITE" id="PS50093">
    <property type="entry name" value="PKD"/>
    <property type="match status" value="1"/>
</dbReference>
<dbReference type="RefSeq" id="WP_052093514.1">
    <property type="nucleotide sequence ID" value="NZ_JQEC01000011.1"/>
</dbReference>
<comment type="cofactor">
    <cofactor evidence="1">
        <name>Ca(2+)</name>
        <dbReference type="ChEBI" id="CHEBI:29108"/>
    </cofactor>
</comment>
<dbReference type="SUPFAM" id="SSF49299">
    <property type="entry name" value="PKD domain"/>
    <property type="match status" value="1"/>
</dbReference>
<feature type="signal peptide" evidence="2">
    <location>
        <begin position="1"/>
        <end position="20"/>
    </location>
</feature>
<dbReference type="Proteomes" id="UP000029868">
    <property type="component" value="Unassembled WGS sequence"/>
</dbReference>
<proteinExistence type="predicted"/>
<dbReference type="Pfam" id="PF04151">
    <property type="entry name" value="PPC"/>
    <property type="match status" value="2"/>
</dbReference>
<dbReference type="EMBL" id="JQEC01000011">
    <property type="protein sequence ID" value="KGJ96413.1"/>
    <property type="molecule type" value="Genomic_DNA"/>
</dbReference>
<keyword evidence="2" id="KW-0732">Signal</keyword>
<reference evidence="4 5" key="1">
    <citation type="submission" date="2014-08" db="EMBL/GenBank/DDBJ databases">
        <title>Genomic and Phenotypic Diversity of Colwellia psychrerythraea strains from Disparate Marine Basins.</title>
        <authorList>
            <person name="Techtmann S.M."/>
            <person name="Stelling S.C."/>
            <person name="Utturkar S.M."/>
            <person name="Alshibli N."/>
            <person name="Harris A."/>
            <person name="Brown S.D."/>
            <person name="Hazen T.C."/>
        </authorList>
    </citation>
    <scope>NUCLEOTIDE SEQUENCE [LARGE SCALE GENOMIC DNA]</scope>
    <source>
        <strain evidence="4 5">GAB14E</strain>
    </source>
</reference>
<dbReference type="InterPro" id="IPR013783">
    <property type="entry name" value="Ig-like_fold"/>
</dbReference>
<dbReference type="GO" id="GO:0016787">
    <property type="term" value="F:hydrolase activity"/>
    <property type="evidence" value="ECO:0007669"/>
    <property type="project" value="UniProtKB-KW"/>
</dbReference>
<name>A0A099L3G1_COLPS</name>
<dbReference type="Gene3D" id="2.60.120.380">
    <property type="match status" value="2"/>
</dbReference>
<dbReference type="PATRIC" id="fig|28229.3.peg.1298"/>
<dbReference type="InterPro" id="IPR000601">
    <property type="entry name" value="PKD_dom"/>
</dbReference>
<dbReference type="InterPro" id="IPR022409">
    <property type="entry name" value="PKD/Chitinase_dom"/>
</dbReference>
<dbReference type="InterPro" id="IPR043504">
    <property type="entry name" value="Peptidase_S1_PA_chymotrypsin"/>
</dbReference>